<proteinExistence type="predicted"/>
<name>F2BEE5_9NEIS</name>
<gene>
    <name evidence="1" type="ORF">HMPREF9123_2101</name>
</gene>
<sequence length="266" mass="28804">MNAPASCAILGLGYLGRPLAETLWQHGSRVAAWKKTLTSDDIALPIELATGDIAAQNGFQTAFARWQGIETWVCLLPPSAFAHTPEAYPAAVRTWAQAAAHYGANHLIFTSSISVFGRHMGECREHTPPEPDPQNTVARRLIEAEAAVFAAAVPHTDILRLGGLYCAERHPLFSILAKQSRPHAREPANMLHRSRAAAALFQTACTPGGHRLRHLVETPHPSKQQFYTEQAARLGLPPPAFASGAASRRTVATLYPEFSDILAANP</sequence>
<dbReference type="InterPro" id="IPR036291">
    <property type="entry name" value="NAD(P)-bd_dom_sf"/>
</dbReference>
<comment type="caution">
    <text evidence="1">The sequence shown here is derived from an EMBL/GenBank/DDBJ whole genome shotgun (WGS) entry which is preliminary data.</text>
</comment>
<evidence type="ECO:0000313" key="1">
    <source>
        <dbReference type="EMBL" id="EGF10226.1"/>
    </source>
</evidence>
<dbReference type="AlphaFoldDB" id="F2BEE5"/>
<evidence type="ECO:0000313" key="2">
    <source>
        <dbReference type="Proteomes" id="UP000004105"/>
    </source>
</evidence>
<protein>
    <submittedName>
        <fullName evidence="1">GDP-L-fucose synthase</fullName>
    </submittedName>
</protein>
<dbReference type="STRING" id="267212.GCA_001063965_01476"/>
<dbReference type="SUPFAM" id="SSF51735">
    <property type="entry name" value="NAD(P)-binding Rossmann-fold domains"/>
    <property type="match status" value="1"/>
</dbReference>
<dbReference type="RefSeq" id="WP_007343107.1">
    <property type="nucleotide sequence ID" value="NZ_GL878494.1"/>
</dbReference>
<dbReference type="Proteomes" id="UP000004105">
    <property type="component" value="Unassembled WGS sequence"/>
</dbReference>
<dbReference type="OrthoDB" id="751203at2"/>
<accession>F2BEE5</accession>
<dbReference type="EMBL" id="AFAY01000044">
    <property type="protein sequence ID" value="EGF10226.1"/>
    <property type="molecule type" value="Genomic_DNA"/>
</dbReference>
<dbReference type="HOGENOM" id="CLU_007383_11_1_4"/>
<dbReference type="Gene3D" id="3.40.50.720">
    <property type="entry name" value="NAD(P)-binding Rossmann-like Domain"/>
    <property type="match status" value="1"/>
</dbReference>
<organism evidence="1 2">
    <name type="scientific">Neisseria bacilliformis ATCC BAA-1200</name>
    <dbReference type="NCBI Taxonomy" id="888742"/>
    <lineage>
        <taxon>Bacteria</taxon>
        <taxon>Pseudomonadati</taxon>
        <taxon>Pseudomonadota</taxon>
        <taxon>Betaproteobacteria</taxon>
        <taxon>Neisseriales</taxon>
        <taxon>Neisseriaceae</taxon>
        <taxon>Neisseria</taxon>
    </lineage>
</organism>
<keyword evidence="2" id="KW-1185">Reference proteome</keyword>
<reference evidence="1 2" key="1">
    <citation type="submission" date="2011-02" db="EMBL/GenBank/DDBJ databases">
        <authorList>
            <person name="Muzny D."/>
            <person name="Qin X."/>
            <person name="Deng J."/>
            <person name="Jiang H."/>
            <person name="Liu Y."/>
            <person name="Qu J."/>
            <person name="Song X.-Z."/>
            <person name="Zhang L."/>
            <person name="Thornton R."/>
            <person name="Coyle M."/>
            <person name="Francisco L."/>
            <person name="Jackson L."/>
            <person name="Javaid M."/>
            <person name="Korchina V."/>
            <person name="Kovar C."/>
            <person name="Mata R."/>
            <person name="Mathew T."/>
            <person name="Ngo R."/>
            <person name="Nguyen L."/>
            <person name="Nguyen N."/>
            <person name="Okwuonu G."/>
            <person name="Ongeri F."/>
            <person name="Pham C."/>
            <person name="Simmons D."/>
            <person name="Wilczek-Boney K."/>
            <person name="Hale W."/>
            <person name="Jakkamsetti A."/>
            <person name="Pham P."/>
            <person name="Ruth R."/>
            <person name="San Lucas F."/>
            <person name="Warren J."/>
            <person name="Zhang J."/>
            <person name="Zhao Z."/>
            <person name="Zhou C."/>
            <person name="Zhu D."/>
            <person name="Lee S."/>
            <person name="Bess C."/>
            <person name="Blankenburg K."/>
            <person name="Forbes L."/>
            <person name="Fu Q."/>
            <person name="Gubbala S."/>
            <person name="Hirani K."/>
            <person name="Jayaseelan J.C."/>
            <person name="Lara F."/>
            <person name="Munidasa M."/>
            <person name="Palculict T."/>
            <person name="Patil S."/>
            <person name="Pu L.-L."/>
            <person name="Saada N."/>
            <person name="Tang L."/>
            <person name="Weissenberger G."/>
            <person name="Zhu Y."/>
            <person name="Hemphill L."/>
            <person name="Shang Y."/>
            <person name="Youmans B."/>
            <person name="Ayvaz T."/>
            <person name="Ross M."/>
            <person name="Santibanez J."/>
            <person name="Aqrawi P."/>
            <person name="Gross S."/>
            <person name="Joshi V."/>
            <person name="Fowler G."/>
            <person name="Nazareth L."/>
            <person name="Reid J."/>
            <person name="Worley K."/>
            <person name="Petrosino J."/>
            <person name="Highlander S."/>
            <person name="Gibbs R."/>
        </authorList>
    </citation>
    <scope>NUCLEOTIDE SEQUENCE [LARGE SCALE GENOMIC DNA]</scope>
    <source>
        <strain evidence="1 2">ATCC BAA-1200</strain>
    </source>
</reference>